<proteinExistence type="predicted"/>
<name>A0A3Q9FUA9_STRLT</name>
<evidence type="ECO:0000313" key="2">
    <source>
        <dbReference type="EMBL" id="AZQ71990.1"/>
    </source>
</evidence>
<evidence type="ECO:0000313" key="3">
    <source>
        <dbReference type="Proteomes" id="UP000267900"/>
    </source>
</evidence>
<dbReference type="InterPro" id="IPR046300">
    <property type="entry name" value="DUF6415"/>
</dbReference>
<dbReference type="OrthoDB" id="4291901at2"/>
<feature type="region of interest" description="Disordered" evidence="1">
    <location>
        <begin position="129"/>
        <end position="158"/>
    </location>
</feature>
<organism evidence="2 3">
    <name type="scientific">Streptomyces luteoverticillatus</name>
    <name type="common">Streptoverticillium luteoverticillatus</name>
    <dbReference type="NCBI Taxonomy" id="66425"/>
    <lineage>
        <taxon>Bacteria</taxon>
        <taxon>Bacillati</taxon>
        <taxon>Actinomycetota</taxon>
        <taxon>Actinomycetes</taxon>
        <taxon>Kitasatosporales</taxon>
        <taxon>Streptomycetaceae</taxon>
        <taxon>Streptomyces</taxon>
    </lineage>
</organism>
<gene>
    <name evidence="2" type="ORF">EKH77_12905</name>
</gene>
<dbReference type="AlphaFoldDB" id="A0A3Q9FUA9"/>
<feature type="compositionally biased region" description="Basic and acidic residues" evidence="1">
    <location>
        <begin position="129"/>
        <end position="139"/>
    </location>
</feature>
<dbReference type="EMBL" id="CP034587">
    <property type="protein sequence ID" value="AZQ71990.1"/>
    <property type="molecule type" value="Genomic_DNA"/>
</dbReference>
<keyword evidence="3" id="KW-1185">Reference proteome</keyword>
<dbReference type="Proteomes" id="UP000267900">
    <property type="component" value="Chromosome"/>
</dbReference>
<sequence>MDTINSGLKTEDTATAMSRYVADAIRRAIARPAALPRHEDVQETTSCLRGFLEELLPAAEAHAGCMPPTAPDGEGARSVVDAARRVLAEGPGDGLRSAVLHMRDLGRACHELRVALPCAQCAYLKADRREAERREDTGGMRDAATRMGVHQREAHAAP</sequence>
<dbReference type="Pfam" id="PF19979">
    <property type="entry name" value="DUF6415"/>
    <property type="match status" value="1"/>
</dbReference>
<reference evidence="2 3" key="1">
    <citation type="submission" date="2018-12" db="EMBL/GenBank/DDBJ databases">
        <title>The whole draft genome of Streptomyce luteoverticillatus CGMCC 15060.</title>
        <authorList>
            <person name="Feng Z."/>
            <person name="Chen G."/>
            <person name="Zhang J."/>
            <person name="Zhu H."/>
            <person name="Yu X."/>
            <person name="Zhang W."/>
            <person name="Zhang X."/>
        </authorList>
    </citation>
    <scope>NUCLEOTIDE SEQUENCE [LARGE SCALE GENOMIC DNA]</scope>
    <source>
        <strain evidence="2 3">CGMCC 15060</strain>
    </source>
</reference>
<protein>
    <submittedName>
        <fullName evidence="2">Uncharacterized protein</fullName>
    </submittedName>
</protein>
<dbReference type="RefSeq" id="WP_126914540.1">
    <property type="nucleotide sequence ID" value="NZ_CP034587.1"/>
</dbReference>
<accession>A0A3Q9FUA9</accession>
<evidence type="ECO:0000256" key="1">
    <source>
        <dbReference type="SAM" id="MobiDB-lite"/>
    </source>
</evidence>